<proteinExistence type="predicted"/>
<dbReference type="EMBL" id="JANPWB010000006">
    <property type="protein sequence ID" value="KAJ1182017.1"/>
    <property type="molecule type" value="Genomic_DNA"/>
</dbReference>
<dbReference type="Proteomes" id="UP001066276">
    <property type="component" value="Chromosome 3_2"/>
</dbReference>
<keyword evidence="2" id="KW-1185">Reference proteome</keyword>
<evidence type="ECO:0000313" key="1">
    <source>
        <dbReference type="EMBL" id="KAJ1182017.1"/>
    </source>
</evidence>
<comment type="caution">
    <text evidence="1">The sequence shown here is derived from an EMBL/GenBank/DDBJ whole genome shotgun (WGS) entry which is preliminary data.</text>
</comment>
<protein>
    <submittedName>
        <fullName evidence="1">Uncharacterized protein</fullName>
    </submittedName>
</protein>
<dbReference type="AlphaFoldDB" id="A0AAV7TZ75"/>
<evidence type="ECO:0000313" key="2">
    <source>
        <dbReference type="Proteomes" id="UP001066276"/>
    </source>
</evidence>
<accession>A0AAV7TZ75</accession>
<gene>
    <name evidence="1" type="ORF">NDU88_007215</name>
</gene>
<reference evidence="1" key="1">
    <citation type="journal article" date="2022" name="bioRxiv">
        <title>Sequencing and chromosome-scale assembly of the giantPleurodeles waltlgenome.</title>
        <authorList>
            <person name="Brown T."/>
            <person name="Elewa A."/>
            <person name="Iarovenko S."/>
            <person name="Subramanian E."/>
            <person name="Araus A.J."/>
            <person name="Petzold A."/>
            <person name="Susuki M."/>
            <person name="Suzuki K.-i.T."/>
            <person name="Hayashi T."/>
            <person name="Toyoda A."/>
            <person name="Oliveira C."/>
            <person name="Osipova E."/>
            <person name="Leigh N.D."/>
            <person name="Simon A."/>
            <person name="Yun M.H."/>
        </authorList>
    </citation>
    <scope>NUCLEOTIDE SEQUENCE</scope>
    <source>
        <strain evidence="1">20211129_DDA</strain>
        <tissue evidence="1">Liver</tissue>
    </source>
</reference>
<sequence length="81" mass="8496">MHCLVSTQGCLCVDFRRSVVDPLRVAGFSDAPGSVGEILGLQSEVTSTASIQLCRSSGRKAGAVSIFSLQSCTALFLFGVR</sequence>
<organism evidence="1 2">
    <name type="scientific">Pleurodeles waltl</name>
    <name type="common">Iberian ribbed newt</name>
    <dbReference type="NCBI Taxonomy" id="8319"/>
    <lineage>
        <taxon>Eukaryota</taxon>
        <taxon>Metazoa</taxon>
        <taxon>Chordata</taxon>
        <taxon>Craniata</taxon>
        <taxon>Vertebrata</taxon>
        <taxon>Euteleostomi</taxon>
        <taxon>Amphibia</taxon>
        <taxon>Batrachia</taxon>
        <taxon>Caudata</taxon>
        <taxon>Salamandroidea</taxon>
        <taxon>Salamandridae</taxon>
        <taxon>Pleurodelinae</taxon>
        <taxon>Pleurodeles</taxon>
    </lineage>
</organism>
<name>A0AAV7TZ75_PLEWA</name>